<dbReference type="RefSeq" id="WP_057951967.1">
    <property type="nucleotide sequence ID" value="NZ_CP013118.1"/>
</dbReference>
<proteinExistence type="predicted"/>
<organism evidence="1 2">
    <name type="scientific">Salinivirga cyanobacteriivorans</name>
    <dbReference type="NCBI Taxonomy" id="1307839"/>
    <lineage>
        <taxon>Bacteria</taxon>
        <taxon>Pseudomonadati</taxon>
        <taxon>Bacteroidota</taxon>
        <taxon>Bacteroidia</taxon>
        <taxon>Bacteroidales</taxon>
        <taxon>Salinivirgaceae</taxon>
        <taxon>Salinivirga</taxon>
    </lineage>
</organism>
<evidence type="ECO:0000313" key="2">
    <source>
        <dbReference type="Proteomes" id="UP000064893"/>
    </source>
</evidence>
<keyword evidence="2" id="KW-1185">Reference proteome</keyword>
<accession>A0A0S2HWH4</accession>
<gene>
    <name evidence="1" type="ORF">L21SP5_00747</name>
</gene>
<dbReference type="Proteomes" id="UP000064893">
    <property type="component" value="Chromosome"/>
</dbReference>
<sequence>MKVVGIDGCPAGWFGFYIDDADNYNFAVHESLNKLVLALPADLYFIDMPIGLNTVNSQRQCDIELRKFLPRGLKSSVFSPPVKAALYAKSYQEACALNASKTGKKISLQAWNIIPKIKALDRFLKTNPGYRDIFFESHPETTFYHLNKGVQFHNNKRNMTGIAERIHLFEWLWQKSEVVFQTIIADTLRKHLKADDIVDAMVLALAARKFYPQNYLILPGQECNDARIYIPQKKLPHG</sequence>
<dbReference type="AlphaFoldDB" id="A0A0S2HWH4"/>
<reference evidence="1 2" key="1">
    <citation type="submission" date="2015-11" db="EMBL/GenBank/DDBJ databases">
        <title>Description and complete genome sequence of a novel strain predominating in hypersaline microbial mats and representing a new family of the Bacteriodetes phylum.</title>
        <authorList>
            <person name="Spring S."/>
            <person name="Bunk B."/>
            <person name="Sproer C."/>
            <person name="Klenk H.-P."/>
        </authorList>
    </citation>
    <scope>NUCLEOTIDE SEQUENCE [LARGE SCALE GENOMIC DNA]</scope>
    <source>
        <strain evidence="1 2">L21-Spi-D4</strain>
    </source>
</reference>
<evidence type="ECO:0008006" key="3">
    <source>
        <dbReference type="Google" id="ProtNLM"/>
    </source>
</evidence>
<protein>
    <recommendedName>
        <fullName evidence="3">DUF429 domain-containing protein</fullName>
    </recommendedName>
</protein>
<name>A0A0S2HWH4_9BACT</name>
<dbReference type="EMBL" id="CP013118">
    <property type="protein sequence ID" value="ALO14419.1"/>
    <property type="molecule type" value="Genomic_DNA"/>
</dbReference>
<dbReference type="OrthoDB" id="9811476at2"/>
<evidence type="ECO:0000313" key="1">
    <source>
        <dbReference type="EMBL" id="ALO14419.1"/>
    </source>
</evidence>
<dbReference type="STRING" id="1307839.L21SP5_00747"/>
<dbReference type="InterPro" id="IPR007362">
    <property type="entry name" value="DUF429"/>
</dbReference>
<dbReference type="Pfam" id="PF04250">
    <property type="entry name" value="DUF429"/>
    <property type="match status" value="1"/>
</dbReference>
<dbReference type="KEGG" id="blq:L21SP5_00747"/>